<keyword evidence="3" id="KW-1185">Reference proteome</keyword>
<dbReference type="AlphaFoldDB" id="A0A9Q0ESV7"/>
<dbReference type="Pfam" id="PF15173">
    <property type="entry name" value="FAM180"/>
    <property type="match status" value="1"/>
</dbReference>
<dbReference type="PANTHER" id="PTHR34034">
    <property type="entry name" value="PROTEIN FAM180A-RELATED"/>
    <property type="match status" value="1"/>
</dbReference>
<dbReference type="EMBL" id="JANIIK010000036">
    <property type="protein sequence ID" value="KAJ3612664.1"/>
    <property type="molecule type" value="Genomic_DNA"/>
</dbReference>
<evidence type="ECO:0000256" key="1">
    <source>
        <dbReference type="SAM" id="SignalP"/>
    </source>
</evidence>
<organism evidence="2 3">
    <name type="scientific">Muraenolepis orangiensis</name>
    <name type="common">Patagonian moray cod</name>
    <dbReference type="NCBI Taxonomy" id="630683"/>
    <lineage>
        <taxon>Eukaryota</taxon>
        <taxon>Metazoa</taxon>
        <taxon>Chordata</taxon>
        <taxon>Craniata</taxon>
        <taxon>Vertebrata</taxon>
        <taxon>Euteleostomi</taxon>
        <taxon>Actinopterygii</taxon>
        <taxon>Neopterygii</taxon>
        <taxon>Teleostei</taxon>
        <taxon>Neoteleostei</taxon>
        <taxon>Acanthomorphata</taxon>
        <taxon>Zeiogadaria</taxon>
        <taxon>Gadariae</taxon>
        <taxon>Gadiformes</taxon>
        <taxon>Muraenolepidoidei</taxon>
        <taxon>Muraenolepididae</taxon>
        <taxon>Muraenolepis</taxon>
    </lineage>
</organism>
<dbReference type="Proteomes" id="UP001148018">
    <property type="component" value="Unassembled WGS sequence"/>
</dbReference>
<feature type="signal peptide" evidence="1">
    <location>
        <begin position="1"/>
        <end position="21"/>
    </location>
</feature>
<evidence type="ECO:0008006" key="4">
    <source>
        <dbReference type="Google" id="ProtNLM"/>
    </source>
</evidence>
<feature type="chain" id="PRO_5040437464" description="Protein FAM180A" evidence="1">
    <location>
        <begin position="22"/>
        <end position="171"/>
    </location>
</feature>
<name>A0A9Q0ESV7_9TELE</name>
<dbReference type="OrthoDB" id="8913792at2759"/>
<evidence type="ECO:0000313" key="3">
    <source>
        <dbReference type="Proteomes" id="UP001148018"/>
    </source>
</evidence>
<dbReference type="InterPro" id="IPR029170">
    <property type="entry name" value="FAM180"/>
</dbReference>
<sequence length="171" mass="19194">MELRVVLPVVLCLFAAPLASYSRHQRTALYPSAHRIRRGAYSLVNPTFQSSMAEVNLLFEVLLAGLQVEAGGDGDEHSMVIPDEELSSLRSVRKLEVLCEDVLPKGLSEVRRLTAALAQRRVRLSPQDFERTVLTMVYAVQVLAKVSAARQKDMWMDALLQLFRAVQKDLM</sequence>
<evidence type="ECO:0000313" key="2">
    <source>
        <dbReference type="EMBL" id="KAJ3612664.1"/>
    </source>
</evidence>
<gene>
    <name evidence="2" type="ORF">NHX12_020929</name>
</gene>
<protein>
    <recommendedName>
        <fullName evidence="4">Protein FAM180A</fullName>
    </recommendedName>
</protein>
<accession>A0A9Q0ESV7</accession>
<reference evidence="2" key="1">
    <citation type="submission" date="2022-07" db="EMBL/GenBank/DDBJ databases">
        <title>Chromosome-level genome of Muraenolepis orangiensis.</title>
        <authorList>
            <person name="Kim J."/>
        </authorList>
    </citation>
    <scope>NUCLEOTIDE SEQUENCE</scope>
    <source>
        <strain evidence="2">KU_S4_2022</strain>
        <tissue evidence="2">Muscle</tissue>
    </source>
</reference>
<dbReference type="PANTHER" id="PTHR34034:SF2">
    <property type="entry name" value="PROTEIN FAM180A"/>
    <property type="match status" value="1"/>
</dbReference>
<proteinExistence type="predicted"/>
<comment type="caution">
    <text evidence="2">The sequence shown here is derived from an EMBL/GenBank/DDBJ whole genome shotgun (WGS) entry which is preliminary data.</text>
</comment>
<keyword evidence="1" id="KW-0732">Signal</keyword>